<evidence type="ECO:0000259" key="1">
    <source>
        <dbReference type="Pfam" id="PF12697"/>
    </source>
</evidence>
<dbReference type="Gene3D" id="3.40.50.1820">
    <property type="entry name" value="alpha/beta hydrolase"/>
    <property type="match status" value="1"/>
</dbReference>
<dbReference type="SUPFAM" id="SSF53474">
    <property type="entry name" value="alpha/beta-Hydrolases"/>
    <property type="match status" value="1"/>
</dbReference>
<feature type="domain" description="AB hydrolase-1" evidence="1">
    <location>
        <begin position="4"/>
        <end position="89"/>
    </location>
</feature>
<dbReference type="Pfam" id="PF12697">
    <property type="entry name" value="Abhydrolase_6"/>
    <property type="match status" value="1"/>
</dbReference>
<dbReference type="InterPro" id="IPR029058">
    <property type="entry name" value="AB_hydrolase_fold"/>
</dbReference>
<accession>A0A914YEZ3</accession>
<proteinExistence type="predicted"/>
<organism evidence="2 3">
    <name type="scientific">Panagrolaimus superbus</name>
    <dbReference type="NCBI Taxonomy" id="310955"/>
    <lineage>
        <taxon>Eukaryota</taxon>
        <taxon>Metazoa</taxon>
        <taxon>Ecdysozoa</taxon>
        <taxon>Nematoda</taxon>
        <taxon>Chromadorea</taxon>
        <taxon>Rhabditida</taxon>
        <taxon>Tylenchina</taxon>
        <taxon>Panagrolaimomorpha</taxon>
        <taxon>Panagrolaimoidea</taxon>
        <taxon>Panagrolaimidae</taxon>
        <taxon>Panagrolaimus</taxon>
    </lineage>
</organism>
<reference evidence="3" key="1">
    <citation type="submission" date="2022-11" db="UniProtKB">
        <authorList>
            <consortium name="WormBaseParasite"/>
        </authorList>
    </citation>
    <scope>IDENTIFICATION</scope>
</reference>
<protein>
    <submittedName>
        <fullName evidence="3">AB hydrolase-1 domain-containing protein</fullName>
    </submittedName>
</protein>
<dbReference type="AlphaFoldDB" id="A0A914YEZ3"/>
<dbReference type="PANTHER" id="PTHR43329">
    <property type="entry name" value="EPOXIDE HYDROLASE"/>
    <property type="match status" value="1"/>
</dbReference>
<evidence type="ECO:0000313" key="3">
    <source>
        <dbReference type="WBParaSite" id="PSU_v2.g18845.t1"/>
    </source>
</evidence>
<sequence>MPSVVAVDLRGYGDSDKPEGVENYNLNEIVHDVELFIEALGKKNFFIQNITNIFEGYKKAIVLAHDWGGAIAQRLALKRPELFERLVVMNVPHPKVFTELFKKSEQRKKSW</sequence>
<dbReference type="InterPro" id="IPR000073">
    <property type="entry name" value="AB_hydrolase_1"/>
</dbReference>
<evidence type="ECO:0000313" key="2">
    <source>
        <dbReference type="Proteomes" id="UP000887577"/>
    </source>
</evidence>
<name>A0A914YEZ3_9BILA</name>
<dbReference type="Proteomes" id="UP000887577">
    <property type="component" value="Unplaced"/>
</dbReference>
<dbReference type="WBParaSite" id="PSU_v2.g18845.t1">
    <property type="protein sequence ID" value="PSU_v2.g18845.t1"/>
    <property type="gene ID" value="PSU_v2.g18845"/>
</dbReference>
<keyword evidence="2" id="KW-1185">Reference proteome</keyword>
<dbReference type="GO" id="GO:0004301">
    <property type="term" value="F:epoxide hydrolase activity"/>
    <property type="evidence" value="ECO:0007669"/>
    <property type="project" value="UniProtKB-ARBA"/>
</dbReference>